<accession>A0ABV6KW70</accession>
<keyword evidence="2" id="KW-0645">Protease</keyword>
<reference evidence="2 3" key="1">
    <citation type="submission" date="2024-09" db="EMBL/GenBank/DDBJ databases">
        <authorList>
            <person name="Sun Q."/>
            <person name="Mori K."/>
        </authorList>
    </citation>
    <scope>NUCLEOTIDE SEQUENCE [LARGE SCALE GENOMIC DNA]</scope>
    <source>
        <strain evidence="2 3">CGMCC 1.9126</strain>
    </source>
</reference>
<feature type="transmembrane region" description="Helical" evidence="1">
    <location>
        <begin position="6"/>
        <end position="27"/>
    </location>
</feature>
<feature type="transmembrane region" description="Helical" evidence="1">
    <location>
        <begin position="204"/>
        <end position="222"/>
    </location>
</feature>
<dbReference type="EMBL" id="JBHLUU010000123">
    <property type="protein sequence ID" value="MFC0477582.1"/>
    <property type="molecule type" value="Genomic_DNA"/>
</dbReference>
<feature type="transmembrane region" description="Helical" evidence="1">
    <location>
        <begin position="34"/>
        <end position="53"/>
    </location>
</feature>
<organism evidence="2 3">
    <name type="scientific">Robertmurraya beringensis</name>
    <dbReference type="NCBI Taxonomy" id="641660"/>
    <lineage>
        <taxon>Bacteria</taxon>
        <taxon>Bacillati</taxon>
        <taxon>Bacillota</taxon>
        <taxon>Bacilli</taxon>
        <taxon>Bacillales</taxon>
        <taxon>Bacillaceae</taxon>
        <taxon>Robertmurraya</taxon>
    </lineage>
</organism>
<gene>
    <name evidence="2" type="ORF">ACFFHF_20530</name>
</gene>
<keyword evidence="1" id="KW-0812">Transmembrane</keyword>
<feature type="transmembrane region" description="Helical" evidence="1">
    <location>
        <begin position="73"/>
        <end position="99"/>
    </location>
</feature>
<feature type="transmembrane region" description="Helical" evidence="1">
    <location>
        <begin position="111"/>
        <end position="135"/>
    </location>
</feature>
<evidence type="ECO:0000313" key="2">
    <source>
        <dbReference type="EMBL" id="MFC0477582.1"/>
    </source>
</evidence>
<keyword evidence="2" id="KW-0378">Hydrolase</keyword>
<name>A0ABV6KW70_9BACI</name>
<feature type="transmembrane region" description="Helical" evidence="1">
    <location>
        <begin position="228"/>
        <end position="247"/>
    </location>
</feature>
<feature type="transmembrane region" description="Helical" evidence="1">
    <location>
        <begin position="179"/>
        <end position="197"/>
    </location>
</feature>
<proteinExistence type="predicted"/>
<dbReference type="RefSeq" id="WP_377058926.1">
    <property type="nucleotide sequence ID" value="NZ_JBHLUU010000123.1"/>
</dbReference>
<keyword evidence="1" id="KW-1133">Transmembrane helix</keyword>
<dbReference type="GO" id="GO:0008237">
    <property type="term" value="F:metallopeptidase activity"/>
    <property type="evidence" value="ECO:0007669"/>
    <property type="project" value="UniProtKB-KW"/>
</dbReference>
<dbReference type="Proteomes" id="UP001589738">
    <property type="component" value="Unassembled WGS sequence"/>
</dbReference>
<dbReference type="InterPro" id="IPR011397">
    <property type="entry name" value="YhfC"/>
</dbReference>
<evidence type="ECO:0000256" key="1">
    <source>
        <dbReference type="SAM" id="Phobius"/>
    </source>
</evidence>
<dbReference type="Pfam" id="PF10086">
    <property type="entry name" value="YhfC"/>
    <property type="match status" value="1"/>
</dbReference>
<protein>
    <submittedName>
        <fullName evidence="2">YhfC family intramembrane metalloprotease</fullName>
    </submittedName>
</protein>
<sequence>MISNAVILSMVAVIIFSILLFVSAILMTKKQVGISLKPLIIGSIGFVIITQVLEKLLHVLVITSFPNYADHPWLFGLYGGLAAGIFEELGRCILFIWLLKKYQDYRGGLSFGVGWGGIEAVVIALSTVVPFLLFATMINAGTFDSSIGASLPSDQAATIKETLLNQGISHYLWAIPERFFALFMQIAFTLLVLLAVIKKKFQYVLLAIIAHAAIDFPLAFFQTGYIKSLWIIELYIAFIGVLSFFIIKRLRKLLIG</sequence>
<comment type="caution">
    <text evidence="2">The sequence shown here is derived from an EMBL/GenBank/DDBJ whole genome shotgun (WGS) entry which is preliminary data.</text>
</comment>
<evidence type="ECO:0000313" key="3">
    <source>
        <dbReference type="Proteomes" id="UP001589738"/>
    </source>
</evidence>
<keyword evidence="1" id="KW-0472">Membrane</keyword>
<keyword evidence="3" id="KW-1185">Reference proteome</keyword>
<keyword evidence="2" id="KW-0482">Metalloprotease</keyword>
<dbReference type="PIRSF" id="PIRSF033101">
    <property type="entry name" value="UCP033101"/>
    <property type="match status" value="1"/>
</dbReference>